<name>A0A6V7UP59_MELEN</name>
<gene>
    <name evidence="3" type="ORF">MENT_LOCUS15022</name>
</gene>
<evidence type="ECO:0000256" key="1">
    <source>
        <dbReference type="SAM" id="Coils"/>
    </source>
</evidence>
<keyword evidence="1" id="KW-0175">Coiled coil</keyword>
<reference evidence="3 4" key="1">
    <citation type="submission" date="2020-08" db="EMBL/GenBank/DDBJ databases">
        <authorList>
            <person name="Koutsovoulos G."/>
            <person name="Danchin GJ E."/>
        </authorList>
    </citation>
    <scope>NUCLEOTIDE SEQUENCE [LARGE SCALE GENOMIC DNA]</scope>
</reference>
<proteinExistence type="predicted"/>
<feature type="signal peptide" evidence="2">
    <location>
        <begin position="1"/>
        <end position="29"/>
    </location>
</feature>
<dbReference type="EMBL" id="CAJEWN010000087">
    <property type="protein sequence ID" value="CAD2161734.1"/>
    <property type="molecule type" value="Genomic_DNA"/>
</dbReference>
<dbReference type="AlphaFoldDB" id="A0A6V7UP59"/>
<dbReference type="Proteomes" id="UP000580250">
    <property type="component" value="Unassembled WGS sequence"/>
</dbReference>
<protein>
    <submittedName>
        <fullName evidence="3">Uncharacterized protein</fullName>
    </submittedName>
</protein>
<feature type="coiled-coil region" evidence="1">
    <location>
        <begin position="59"/>
        <end position="86"/>
    </location>
</feature>
<feature type="chain" id="PRO_5027707464" evidence="2">
    <location>
        <begin position="30"/>
        <end position="184"/>
    </location>
</feature>
<sequence length="184" mass="21414">MSPIFSSKNNFSLFQTTLILLLLISQSQSVFYRKIPFRYKSVVEKPWTNTEDDNIAAAILTSREDKEEGEQNIAQLLEQIEKSSLDSPDNDIEEDYTNLKEDILPLNQKLQKINNNLIKQRTDKNGEEVLTLPKNILIEKEDILPKYTHLMAFRPDYTIRNFASFLRRFLDSRIIAATVDDETK</sequence>
<evidence type="ECO:0000313" key="4">
    <source>
        <dbReference type="Proteomes" id="UP000580250"/>
    </source>
</evidence>
<accession>A0A6V7UP59</accession>
<organism evidence="3 4">
    <name type="scientific">Meloidogyne enterolobii</name>
    <name type="common">Root-knot nematode worm</name>
    <name type="synonym">Meloidogyne mayaguensis</name>
    <dbReference type="NCBI Taxonomy" id="390850"/>
    <lineage>
        <taxon>Eukaryota</taxon>
        <taxon>Metazoa</taxon>
        <taxon>Ecdysozoa</taxon>
        <taxon>Nematoda</taxon>
        <taxon>Chromadorea</taxon>
        <taxon>Rhabditida</taxon>
        <taxon>Tylenchina</taxon>
        <taxon>Tylenchomorpha</taxon>
        <taxon>Tylenchoidea</taxon>
        <taxon>Meloidogynidae</taxon>
        <taxon>Meloidogyninae</taxon>
        <taxon>Meloidogyne</taxon>
    </lineage>
</organism>
<comment type="caution">
    <text evidence="3">The sequence shown here is derived from an EMBL/GenBank/DDBJ whole genome shotgun (WGS) entry which is preliminary data.</text>
</comment>
<evidence type="ECO:0000256" key="2">
    <source>
        <dbReference type="SAM" id="SignalP"/>
    </source>
</evidence>
<evidence type="ECO:0000313" key="3">
    <source>
        <dbReference type="EMBL" id="CAD2161734.1"/>
    </source>
</evidence>
<keyword evidence="2" id="KW-0732">Signal</keyword>